<name>A0A059ZRI8_ACICK</name>
<dbReference type="KEGG" id="acz:Acaty_c1630"/>
<dbReference type="HOGENOM" id="CLU_3163465_0_0_6"/>
<dbReference type="AlphaFoldDB" id="A0A059ZRI8"/>
<dbReference type="Proteomes" id="UP000005522">
    <property type="component" value="Chromosome"/>
</dbReference>
<gene>
    <name evidence="1" type="ORF">Acaty_c1630</name>
</gene>
<protein>
    <submittedName>
        <fullName evidence="1">Uncharacterized protein</fullName>
    </submittedName>
</protein>
<sequence length="47" mass="5504">MDAFRVKPRAGRFFADFAPLVEGVLHRLEEIIQGKRGPCIWQTYRDI</sequence>
<organism evidence="1 2">
    <name type="scientific">Acidithiobacillus caldus (strain ATCC 51756 / DSM 8584 / KU)</name>
    <dbReference type="NCBI Taxonomy" id="637389"/>
    <lineage>
        <taxon>Bacteria</taxon>
        <taxon>Pseudomonadati</taxon>
        <taxon>Pseudomonadota</taxon>
        <taxon>Acidithiobacillia</taxon>
        <taxon>Acidithiobacillales</taxon>
        <taxon>Acidithiobacillaceae</taxon>
        <taxon>Acidithiobacillus</taxon>
    </lineage>
</organism>
<reference evidence="1 2" key="1">
    <citation type="journal article" date="2009" name="J. Bacteriol.">
        <title>Draft genome sequence of the extremely acidophilic bacterium Acidithiobacillus caldus ATCC 51756 reveals metabolic versatility in the genus Acidithiobacillus.</title>
        <authorList>
            <person name="Valdes J."/>
            <person name="Quatrini R."/>
            <person name="Hallberg K."/>
            <person name="Dopson M."/>
            <person name="Valenzuela P.D."/>
            <person name="Holmes D.S."/>
        </authorList>
    </citation>
    <scope>NUCLEOTIDE SEQUENCE [LARGE SCALE GENOMIC DNA]</scope>
    <source>
        <strain evidence="2">ATCC 51756 / DSM 8584 / KU</strain>
    </source>
</reference>
<evidence type="ECO:0000313" key="1">
    <source>
        <dbReference type="EMBL" id="AIA55494.1"/>
    </source>
</evidence>
<proteinExistence type="predicted"/>
<accession>A0A059ZRI8</accession>
<dbReference type="EMBL" id="CP005986">
    <property type="protein sequence ID" value="AIA55494.1"/>
    <property type="molecule type" value="Genomic_DNA"/>
</dbReference>
<evidence type="ECO:0000313" key="2">
    <source>
        <dbReference type="Proteomes" id="UP000005522"/>
    </source>
</evidence>